<dbReference type="InterPro" id="IPR024072">
    <property type="entry name" value="DHFR-like_dom_sf"/>
</dbReference>
<dbReference type="Pfam" id="PF01872">
    <property type="entry name" value="RibD_C"/>
    <property type="match status" value="1"/>
</dbReference>
<evidence type="ECO:0000259" key="1">
    <source>
        <dbReference type="Pfam" id="PF01872"/>
    </source>
</evidence>
<proteinExistence type="predicted"/>
<sequence length="229" mass="25001">MRKVIVGAMVSLDGVMQAPGGPQEDPTGGFRYGGWVAPLVDEVFGEEIDKLFGQPFDLLLGRKTYDIFAAHWPYAEEGPDDSLAKTFNSIKKYVATRKGLELTWKDSVALRDAATDVARLRQEDGPALITQGSTELVHTLLANDLVDELKLFLCPVVLGKGKKLFDDGTAPAAFKLAAQRVSPNGLVIAHYEREGAVQTGDFAMDPPTDAEVARREKMQREGLGEVNLR</sequence>
<accession>A0ABS9A641</accession>
<comment type="caution">
    <text evidence="2">The sequence shown here is derived from an EMBL/GenBank/DDBJ whole genome shotgun (WGS) entry which is preliminary data.</text>
</comment>
<dbReference type="RefSeq" id="WP_234270714.1">
    <property type="nucleotide sequence ID" value="NZ_JABFTX010000003.1"/>
</dbReference>
<dbReference type="InterPro" id="IPR050765">
    <property type="entry name" value="Riboflavin_Biosynth_HTPR"/>
</dbReference>
<dbReference type="Gene3D" id="3.40.430.10">
    <property type="entry name" value="Dihydrofolate Reductase, subunit A"/>
    <property type="match status" value="1"/>
</dbReference>
<dbReference type="InterPro" id="IPR002734">
    <property type="entry name" value="RibDG_C"/>
</dbReference>
<gene>
    <name evidence="2" type="ORF">HOP53_14625</name>
</gene>
<keyword evidence="3" id="KW-1185">Reference proteome</keyword>
<dbReference type="EMBL" id="JABFTX010000003">
    <property type="protein sequence ID" value="MCE8004075.1"/>
    <property type="molecule type" value="Genomic_DNA"/>
</dbReference>
<dbReference type="Proteomes" id="UP001320168">
    <property type="component" value="Unassembled WGS sequence"/>
</dbReference>
<evidence type="ECO:0000313" key="2">
    <source>
        <dbReference type="EMBL" id="MCE8004075.1"/>
    </source>
</evidence>
<reference evidence="2 3" key="1">
    <citation type="journal article" date="2021" name="Front. Microbiol.">
        <title>Aerobic Denitrification and Heterotrophic Sulfur Oxidation in the Genus Halomonas Revealed by Six Novel Species Characterizations and Genome-Based Analysis.</title>
        <authorList>
            <person name="Wang L."/>
            <person name="Shao Z."/>
        </authorList>
    </citation>
    <scope>NUCLEOTIDE SEQUENCE [LARGE SCALE GENOMIC DNA]</scope>
    <source>
        <strain evidence="2 3">MCCC 1A11081</strain>
    </source>
</reference>
<name>A0ABS9A641_9GAMM</name>
<dbReference type="PANTHER" id="PTHR38011:SF2">
    <property type="entry name" value="BIFUNCTIONAL DEAMINASE-REDUCTASE DOMAIN PROTEIN"/>
    <property type="match status" value="1"/>
</dbReference>
<evidence type="ECO:0000313" key="3">
    <source>
        <dbReference type="Proteomes" id="UP001320168"/>
    </source>
</evidence>
<dbReference type="PANTHER" id="PTHR38011">
    <property type="entry name" value="DIHYDROFOLATE REDUCTASE FAMILY PROTEIN (AFU_ORTHOLOGUE AFUA_8G06820)"/>
    <property type="match status" value="1"/>
</dbReference>
<organism evidence="2 3">
    <name type="scientific">Billgrantia ethanolica</name>
    <dbReference type="NCBI Taxonomy" id="2733486"/>
    <lineage>
        <taxon>Bacteria</taxon>
        <taxon>Pseudomonadati</taxon>
        <taxon>Pseudomonadota</taxon>
        <taxon>Gammaproteobacteria</taxon>
        <taxon>Oceanospirillales</taxon>
        <taxon>Halomonadaceae</taxon>
        <taxon>Billgrantia</taxon>
    </lineage>
</organism>
<feature type="domain" description="Bacterial bifunctional deaminase-reductase C-terminal" evidence="1">
    <location>
        <begin position="2"/>
        <end position="187"/>
    </location>
</feature>
<protein>
    <submittedName>
        <fullName evidence="2">Deaminase</fullName>
    </submittedName>
</protein>
<dbReference type="SUPFAM" id="SSF53597">
    <property type="entry name" value="Dihydrofolate reductase-like"/>
    <property type="match status" value="1"/>
</dbReference>